<reference evidence="2" key="1">
    <citation type="submission" date="2021-02" db="EMBL/GenBank/DDBJ databases">
        <authorList>
            <person name="Dougan E. K."/>
            <person name="Rhodes N."/>
            <person name="Thang M."/>
            <person name="Chan C."/>
        </authorList>
    </citation>
    <scope>NUCLEOTIDE SEQUENCE</scope>
</reference>
<feature type="region of interest" description="Disordered" evidence="1">
    <location>
        <begin position="90"/>
        <end position="109"/>
    </location>
</feature>
<accession>A0A813FBA3</accession>
<dbReference type="AlphaFoldDB" id="A0A813FBA3"/>
<dbReference type="GO" id="GO:0016791">
    <property type="term" value="F:phosphatase activity"/>
    <property type="evidence" value="ECO:0007669"/>
    <property type="project" value="TreeGrafter"/>
</dbReference>
<comment type="caution">
    <text evidence="2">The sequence shown here is derived from an EMBL/GenBank/DDBJ whole genome shotgun (WGS) entry which is preliminary data.</text>
</comment>
<dbReference type="OrthoDB" id="440941at2759"/>
<feature type="region of interest" description="Disordered" evidence="1">
    <location>
        <begin position="1"/>
        <end position="46"/>
    </location>
</feature>
<dbReference type="PANTHER" id="PTHR48100:SF1">
    <property type="entry name" value="HISTIDINE PHOSPHATASE FAMILY PROTEIN-RELATED"/>
    <property type="match status" value="1"/>
</dbReference>
<dbReference type="GO" id="GO:0005737">
    <property type="term" value="C:cytoplasm"/>
    <property type="evidence" value="ECO:0007669"/>
    <property type="project" value="TreeGrafter"/>
</dbReference>
<protein>
    <submittedName>
        <fullName evidence="2">Uncharacterized protein</fullName>
    </submittedName>
</protein>
<evidence type="ECO:0000313" key="2">
    <source>
        <dbReference type="EMBL" id="CAE8607638.1"/>
    </source>
</evidence>
<proteinExistence type="predicted"/>
<feature type="compositionally biased region" description="Low complexity" evidence="1">
    <location>
        <begin position="19"/>
        <end position="34"/>
    </location>
</feature>
<feature type="region of interest" description="Disordered" evidence="1">
    <location>
        <begin position="118"/>
        <end position="154"/>
    </location>
</feature>
<dbReference type="Gene3D" id="3.40.50.1240">
    <property type="entry name" value="Phosphoglycerate mutase-like"/>
    <property type="match status" value="1"/>
</dbReference>
<evidence type="ECO:0000256" key="1">
    <source>
        <dbReference type="SAM" id="MobiDB-lite"/>
    </source>
</evidence>
<dbReference type="InterPro" id="IPR050275">
    <property type="entry name" value="PGM_Phosphatase"/>
</dbReference>
<gene>
    <name evidence="2" type="ORF">PGLA1383_LOCUS25547</name>
</gene>
<feature type="compositionally biased region" description="Polar residues" evidence="1">
    <location>
        <begin position="96"/>
        <end position="105"/>
    </location>
</feature>
<evidence type="ECO:0000313" key="3">
    <source>
        <dbReference type="Proteomes" id="UP000654075"/>
    </source>
</evidence>
<dbReference type="EMBL" id="CAJNNV010021907">
    <property type="protein sequence ID" value="CAE8607638.1"/>
    <property type="molecule type" value="Genomic_DNA"/>
</dbReference>
<dbReference type="InterPro" id="IPR029033">
    <property type="entry name" value="His_PPase_superfam"/>
</dbReference>
<dbReference type="Proteomes" id="UP000654075">
    <property type="component" value="Unassembled WGS sequence"/>
</dbReference>
<name>A0A813FBA3_POLGL</name>
<feature type="compositionally biased region" description="Low complexity" evidence="1">
    <location>
        <begin position="119"/>
        <end position="138"/>
    </location>
</feature>
<sequence length="496" mass="52983">MMESTTDLLGELSLPVPHTTTSNNNSNNITGSPSGADLVGGQMSMSPVSSASAAPIDAGEWKTKRIILIRHGRSTWNEFLGAHKKAQWEEQERTQQVKASASNRTGLRGAFRSMVGKLPAAGSEPSSGSGGYPPTSAATSGNADPFDLGSSSAEAEAQKLSTGGAVGGFWQGVRGGVKQVANALGHAGKLNQVDHPLSAGGLEQARQLRSAVAALVTQNGPEGAVGGAAAIAQCKLWYISPFVRALQTAAYALAPLYRRDPSLKMRITPQANEIVQTAMSLDCQGKKGNVGVRVVTRALGKIADAFEDDDDDPSIQALALSRQAELGDVSATLCAMDVSEVAQVWWTDVSTFKKENLRLEDARVKRLVQRLLLQNDEAYVGLVAHSILFKRLLQIFWPSDPATQGEVRAALRNGAPEDTMDPLNDKVMNCGTLVLTFRYKRGGAEIIGAEFLFNGHMESALSSDQKESIEEECDVDEAPEEFEKTVRGMSTELELL</sequence>
<dbReference type="SUPFAM" id="SSF53254">
    <property type="entry name" value="Phosphoglycerate mutase-like"/>
    <property type="match status" value="1"/>
</dbReference>
<dbReference type="PANTHER" id="PTHR48100">
    <property type="entry name" value="BROAD-SPECIFICITY PHOSPHATASE YOR283W-RELATED"/>
    <property type="match status" value="1"/>
</dbReference>
<keyword evidence="3" id="KW-1185">Reference proteome</keyword>
<organism evidence="2 3">
    <name type="scientific">Polarella glacialis</name>
    <name type="common">Dinoflagellate</name>
    <dbReference type="NCBI Taxonomy" id="89957"/>
    <lineage>
        <taxon>Eukaryota</taxon>
        <taxon>Sar</taxon>
        <taxon>Alveolata</taxon>
        <taxon>Dinophyceae</taxon>
        <taxon>Suessiales</taxon>
        <taxon>Suessiaceae</taxon>
        <taxon>Polarella</taxon>
    </lineage>
</organism>